<protein>
    <submittedName>
        <fullName evidence="2">Formate dehydrogenase</fullName>
    </submittedName>
</protein>
<dbReference type="AlphaFoldDB" id="A0A344PLB2"/>
<dbReference type="EMBL" id="CP030918">
    <property type="protein sequence ID" value="AXC50167.1"/>
    <property type="molecule type" value="Genomic_DNA"/>
</dbReference>
<dbReference type="Pfam" id="PF11390">
    <property type="entry name" value="FdsD"/>
    <property type="match status" value="1"/>
</dbReference>
<reference evidence="3" key="1">
    <citation type="submission" date="2018-07" db="EMBL/GenBank/DDBJ databases">
        <title>Genome sequencing of Paracoccus sp. SC2-6.</title>
        <authorList>
            <person name="Heo J."/>
            <person name="Kim S.-J."/>
            <person name="Kwon S.-W."/>
        </authorList>
    </citation>
    <scope>NUCLEOTIDE SEQUENCE [LARGE SCALE GENOMIC DNA]</scope>
    <source>
        <strain evidence="3">SC2-6</strain>
    </source>
</reference>
<name>A0A344PLB2_9RHOB</name>
<evidence type="ECO:0000256" key="1">
    <source>
        <dbReference type="SAM" id="MobiDB-lite"/>
    </source>
</evidence>
<dbReference type="KEGG" id="pars:DRW48_11075"/>
<evidence type="ECO:0000313" key="3">
    <source>
        <dbReference type="Proteomes" id="UP000252023"/>
    </source>
</evidence>
<dbReference type="RefSeq" id="WP_114076486.1">
    <property type="nucleotide sequence ID" value="NZ_CP030918.1"/>
</dbReference>
<evidence type="ECO:0000313" key="2">
    <source>
        <dbReference type="EMBL" id="AXC50167.1"/>
    </source>
</evidence>
<proteinExistence type="predicted"/>
<feature type="region of interest" description="Disordered" evidence="1">
    <location>
        <begin position="86"/>
        <end position="118"/>
    </location>
</feature>
<accession>A0A344PLB2</accession>
<dbReference type="OrthoDB" id="7409377at2"/>
<dbReference type="Proteomes" id="UP000252023">
    <property type="component" value="Chromosome"/>
</dbReference>
<gene>
    <name evidence="2" type="ORF">DRW48_11075</name>
</gene>
<dbReference type="InterPro" id="IPR021074">
    <property type="entry name" value="Formate_DH_dsu"/>
</dbReference>
<keyword evidence="3" id="KW-1185">Reference proteome</keyword>
<organism evidence="2 3">
    <name type="scientific">Paracoccus suum</name>
    <dbReference type="NCBI Taxonomy" id="2259340"/>
    <lineage>
        <taxon>Bacteria</taxon>
        <taxon>Pseudomonadati</taxon>
        <taxon>Pseudomonadota</taxon>
        <taxon>Alphaproteobacteria</taxon>
        <taxon>Rhodobacterales</taxon>
        <taxon>Paracoccaceae</taxon>
        <taxon>Paracoccus</taxon>
    </lineage>
</organism>
<sequence length="118" mass="12631">MAAEHDVTAHNDARLVTMANQIATFFASQPAVEPWRAVAAHLNDFWPPNMRARLLEMIAAGGADLRPAVVEAEPLIRRPGAPRVQELAVDPGTPPTRETVEGKPTNSAFAKVPEGSDG</sequence>